<feature type="compositionally biased region" description="Low complexity" evidence="1">
    <location>
        <begin position="314"/>
        <end position="326"/>
    </location>
</feature>
<evidence type="ECO:0000313" key="3">
    <source>
        <dbReference type="EMBL" id="KAL2043889.1"/>
    </source>
</evidence>
<keyword evidence="2" id="KW-0472">Membrane</keyword>
<feature type="region of interest" description="Disordered" evidence="1">
    <location>
        <begin position="248"/>
        <end position="272"/>
    </location>
</feature>
<accession>A0ABR4ADI6</accession>
<dbReference type="Pfam" id="PF11696">
    <property type="entry name" value="DUF3292"/>
    <property type="match status" value="1"/>
</dbReference>
<evidence type="ECO:0000256" key="1">
    <source>
        <dbReference type="SAM" id="MobiDB-lite"/>
    </source>
</evidence>
<dbReference type="PANTHER" id="PTHR38694:SF1">
    <property type="entry name" value="PEROXIN DOMAIN-CONTAINING PROTEIN"/>
    <property type="match status" value="1"/>
</dbReference>
<dbReference type="PANTHER" id="PTHR38694">
    <property type="entry name" value="CONSERVED EXPRESSED PROTEIN"/>
    <property type="match status" value="1"/>
</dbReference>
<gene>
    <name evidence="3" type="ORF">N7G274_003409</name>
</gene>
<feature type="region of interest" description="Disordered" evidence="1">
    <location>
        <begin position="1"/>
        <end position="67"/>
    </location>
</feature>
<dbReference type="InterPro" id="IPR021709">
    <property type="entry name" value="DUF3292"/>
</dbReference>
<evidence type="ECO:0000313" key="4">
    <source>
        <dbReference type="Proteomes" id="UP001590950"/>
    </source>
</evidence>
<evidence type="ECO:0000256" key="2">
    <source>
        <dbReference type="SAM" id="Phobius"/>
    </source>
</evidence>
<name>A0ABR4ADI6_9LECA</name>
<keyword evidence="4" id="KW-1185">Reference proteome</keyword>
<feature type="compositionally biased region" description="Polar residues" evidence="1">
    <location>
        <begin position="41"/>
        <end position="62"/>
    </location>
</feature>
<feature type="region of interest" description="Disordered" evidence="1">
    <location>
        <begin position="468"/>
        <end position="495"/>
    </location>
</feature>
<reference evidence="3 4" key="1">
    <citation type="submission" date="2024-09" db="EMBL/GenBank/DDBJ databases">
        <title>Rethinking Asexuality: The Enigmatic Case of Functional Sexual Genes in Lepraria (Stereocaulaceae).</title>
        <authorList>
            <person name="Doellman M."/>
            <person name="Sun Y."/>
            <person name="Barcenas-Pena A."/>
            <person name="Lumbsch H.T."/>
            <person name="Grewe F."/>
        </authorList>
    </citation>
    <scope>NUCLEOTIDE SEQUENCE [LARGE SCALE GENOMIC DNA]</scope>
    <source>
        <strain evidence="3 4">Mercado 3170</strain>
    </source>
</reference>
<proteinExistence type="predicted"/>
<protein>
    <submittedName>
        <fullName evidence="3">Uncharacterized protein</fullName>
    </submittedName>
</protein>
<feature type="region of interest" description="Disordered" evidence="1">
    <location>
        <begin position="290"/>
        <end position="339"/>
    </location>
</feature>
<organism evidence="3 4">
    <name type="scientific">Stereocaulon virgatum</name>
    <dbReference type="NCBI Taxonomy" id="373712"/>
    <lineage>
        <taxon>Eukaryota</taxon>
        <taxon>Fungi</taxon>
        <taxon>Dikarya</taxon>
        <taxon>Ascomycota</taxon>
        <taxon>Pezizomycotina</taxon>
        <taxon>Lecanoromycetes</taxon>
        <taxon>OSLEUM clade</taxon>
        <taxon>Lecanoromycetidae</taxon>
        <taxon>Lecanorales</taxon>
        <taxon>Lecanorineae</taxon>
        <taxon>Stereocaulaceae</taxon>
        <taxon>Stereocaulon</taxon>
    </lineage>
</organism>
<sequence length="700" mass="75785">MPMPGYVFKDGGPIPDSDLRDPQHQGNHTPGAVPVMETKEPATSTHSNSVASTMVTPTSSASGFDVPSDSHALAASADHEHIGAVQKGHEYGEVRDMGWNDHPKDVPTPLVGGLPNEDLWTLVRRFNKQIYHVKATNEPLLGGLDLNIVDEDEFSPDKLRSNVERLYMTVIIGMMGFGKHIARLRSWREPRRTACFAAAYVVAWVFNFIISLVVTTIVVLIVYPPARPILFPPAPLALVNSKTGGVQSPKAGVLGSHDSATGAPEKHKGEAVEQEAHNFVSGIGSIALSSAAGKHEQSDPESDPLNESVPDPTSIASDAAAAKQSSQGGVPTAKHDKTKQPMEQAMWLKMRPIMHVIGDIADGWERFANALSPTPPFPQETPRLRLAGVLVPVLAVSLLTTSAMFMKATYAGVGFGFFGDPLIWRGLDFLNKKIPNWQKYLELRNSILKGIPTNAQLTITLLRIGEANKAPLPPPPRSDEPPPSRPASLNGDDLALDASGGEIHDAIHKDPIEKAAEEHAAATEKPKHRHGQHIIGFFKGTAKTGVETKFGIDKVRAKIGSQQAKDHLGVLPNTNDPEYSGPVDFKGRYKGQKGWIYISTNVDIPTVSFSTKSSDGTGLEPENSSARFSVPIADIKELKKVGGLGWKAKIVVGWATGKTVADGLEIVDKYGETYKVTAIRLREELFNRLVAMGSQKWESW</sequence>
<dbReference type="Proteomes" id="UP001590950">
    <property type="component" value="Unassembled WGS sequence"/>
</dbReference>
<keyword evidence="2" id="KW-1133">Transmembrane helix</keyword>
<feature type="transmembrane region" description="Helical" evidence="2">
    <location>
        <begin position="194"/>
        <end position="223"/>
    </location>
</feature>
<dbReference type="EMBL" id="JBEFKJ010000010">
    <property type="protein sequence ID" value="KAL2043889.1"/>
    <property type="molecule type" value="Genomic_DNA"/>
</dbReference>
<comment type="caution">
    <text evidence="3">The sequence shown here is derived from an EMBL/GenBank/DDBJ whole genome shotgun (WGS) entry which is preliminary data.</text>
</comment>
<keyword evidence="2" id="KW-0812">Transmembrane</keyword>